<accession>A0ABV2ZC84</accession>
<dbReference type="RefSeq" id="WP_361701270.1">
    <property type="nucleotide sequence ID" value="NZ_JBEZVE010000003.1"/>
</dbReference>
<evidence type="ECO:0000256" key="2">
    <source>
        <dbReference type="SAM" id="SignalP"/>
    </source>
</evidence>
<organism evidence="4 5">
    <name type="scientific">Streptomyces sp. 900129855</name>
    <dbReference type="NCBI Taxonomy" id="3155129"/>
    <lineage>
        <taxon>Bacteria</taxon>
        <taxon>Bacillati</taxon>
        <taxon>Actinomycetota</taxon>
        <taxon>Actinomycetes</taxon>
        <taxon>Kitasatosporales</taxon>
        <taxon>Streptomycetaceae</taxon>
        <taxon>Streptomyces</taxon>
    </lineage>
</organism>
<feature type="domain" description="Putative Flp pilus-assembly TadG-like N-terminal" evidence="3">
    <location>
        <begin position="2"/>
        <end position="39"/>
    </location>
</feature>
<dbReference type="Pfam" id="PF13400">
    <property type="entry name" value="Tad"/>
    <property type="match status" value="1"/>
</dbReference>
<dbReference type="EMBL" id="JBEZVE010000003">
    <property type="protein sequence ID" value="MEU3780163.1"/>
    <property type="molecule type" value="Genomic_DNA"/>
</dbReference>
<feature type="compositionally biased region" description="Basic and acidic residues" evidence="1">
    <location>
        <begin position="184"/>
        <end position="199"/>
    </location>
</feature>
<proteinExistence type="predicted"/>
<protein>
    <submittedName>
        <fullName evidence="4">Pilus assembly protein TadG-related protein</fullName>
    </submittedName>
</protein>
<gene>
    <name evidence="4" type="ORF">AB0E89_06145</name>
</gene>
<evidence type="ECO:0000259" key="3">
    <source>
        <dbReference type="Pfam" id="PF13400"/>
    </source>
</evidence>
<evidence type="ECO:0000313" key="4">
    <source>
        <dbReference type="EMBL" id="MEU3780163.1"/>
    </source>
</evidence>
<keyword evidence="2" id="KW-0732">Signal</keyword>
<evidence type="ECO:0000256" key="1">
    <source>
        <dbReference type="SAM" id="MobiDB-lite"/>
    </source>
</evidence>
<keyword evidence="5" id="KW-1185">Reference proteome</keyword>
<dbReference type="Proteomes" id="UP001550739">
    <property type="component" value="Unassembled WGS sequence"/>
</dbReference>
<feature type="chain" id="PRO_5047183237" evidence="2">
    <location>
        <begin position="20"/>
        <end position="199"/>
    </location>
</feature>
<sequence length="199" mass="20981">MVVAGLLFLAFAYFAVGQAAVNRNGAQTAADAAALAAAQETRDQLADLWVLDVSDPRKWQSIFEGNGADDACWRAKQLAEMNDATAECVPDGPLGYTVRARTNKTVGESVVPGTADRQAHANATAVIEPLCKFESPSESPSEPPVEPSGQPSGEPPGEDPGDDVLPTLTCKGGNWEPDPDDPADLPKPEDLFDVHLAKD</sequence>
<evidence type="ECO:0000313" key="5">
    <source>
        <dbReference type="Proteomes" id="UP001550739"/>
    </source>
</evidence>
<name>A0ABV2ZC84_9ACTN</name>
<comment type="caution">
    <text evidence="4">The sequence shown here is derived from an EMBL/GenBank/DDBJ whole genome shotgun (WGS) entry which is preliminary data.</text>
</comment>
<dbReference type="InterPro" id="IPR028087">
    <property type="entry name" value="Tad_N"/>
</dbReference>
<feature type="region of interest" description="Disordered" evidence="1">
    <location>
        <begin position="133"/>
        <end position="199"/>
    </location>
</feature>
<reference evidence="4 5" key="1">
    <citation type="submission" date="2024-06" db="EMBL/GenBank/DDBJ databases">
        <title>The Natural Products Discovery Center: Release of the First 8490 Sequenced Strains for Exploring Actinobacteria Biosynthetic Diversity.</title>
        <authorList>
            <person name="Kalkreuter E."/>
            <person name="Kautsar S.A."/>
            <person name="Yang D."/>
            <person name="Bader C.D."/>
            <person name="Teijaro C.N."/>
            <person name="Fluegel L."/>
            <person name="Davis C.M."/>
            <person name="Simpson J.R."/>
            <person name="Lauterbach L."/>
            <person name="Steele A.D."/>
            <person name="Gui C."/>
            <person name="Meng S."/>
            <person name="Li G."/>
            <person name="Viehrig K."/>
            <person name="Ye F."/>
            <person name="Su P."/>
            <person name="Kiefer A.F."/>
            <person name="Nichols A."/>
            <person name="Cepeda A.J."/>
            <person name="Yan W."/>
            <person name="Fan B."/>
            <person name="Jiang Y."/>
            <person name="Adhikari A."/>
            <person name="Zheng C.-J."/>
            <person name="Schuster L."/>
            <person name="Cowan T.M."/>
            <person name="Smanski M.J."/>
            <person name="Chevrette M.G."/>
            <person name="De Carvalho L.P.S."/>
            <person name="Shen B."/>
        </authorList>
    </citation>
    <scope>NUCLEOTIDE SEQUENCE [LARGE SCALE GENOMIC DNA]</scope>
    <source>
        <strain evidence="4 5">NPDC033843</strain>
    </source>
</reference>
<feature type="signal peptide" evidence="2">
    <location>
        <begin position="1"/>
        <end position="19"/>
    </location>
</feature>